<accession>A0A0B6ZI32</accession>
<reference evidence="1" key="1">
    <citation type="submission" date="2014-12" db="EMBL/GenBank/DDBJ databases">
        <title>Insight into the proteome of Arion vulgaris.</title>
        <authorList>
            <person name="Aradska J."/>
            <person name="Bulat T."/>
            <person name="Smidak R."/>
            <person name="Sarate P."/>
            <person name="Gangsoo J."/>
            <person name="Sialana F."/>
            <person name="Bilban M."/>
            <person name="Lubec G."/>
        </authorList>
    </citation>
    <scope>NUCLEOTIDE SEQUENCE</scope>
    <source>
        <tissue evidence="1">Skin</tissue>
    </source>
</reference>
<proteinExistence type="predicted"/>
<sequence length="51" mass="5811">MSMLKVTEETAETSCRDSIWIKKSKQTGSFLVQHRSLMTDSWGLSQSPVYT</sequence>
<organism evidence="1">
    <name type="scientific">Arion vulgaris</name>
    <dbReference type="NCBI Taxonomy" id="1028688"/>
    <lineage>
        <taxon>Eukaryota</taxon>
        <taxon>Metazoa</taxon>
        <taxon>Spiralia</taxon>
        <taxon>Lophotrochozoa</taxon>
        <taxon>Mollusca</taxon>
        <taxon>Gastropoda</taxon>
        <taxon>Heterobranchia</taxon>
        <taxon>Euthyneura</taxon>
        <taxon>Panpulmonata</taxon>
        <taxon>Eupulmonata</taxon>
        <taxon>Stylommatophora</taxon>
        <taxon>Helicina</taxon>
        <taxon>Arionoidea</taxon>
        <taxon>Arionidae</taxon>
        <taxon>Arion</taxon>
    </lineage>
</organism>
<gene>
    <name evidence="1" type="primary">ORF64796</name>
</gene>
<evidence type="ECO:0000313" key="1">
    <source>
        <dbReference type="EMBL" id="CEK68022.1"/>
    </source>
</evidence>
<name>A0A0B6ZI32_9EUPU</name>
<dbReference type="EMBL" id="HACG01021157">
    <property type="protein sequence ID" value="CEK68022.1"/>
    <property type="molecule type" value="Transcribed_RNA"/>
</dbReference>
<protein>
    <submittedName>
        <fullName evidence="1">Uncharacterized protein</fullName>
    </submittedName>
</protein>
<dbReference type="AlphaFoldDB" id="A0A0B6ZI32"/>